<reference evidence="2" key="1">
    <citation type="submission" date="2016-10" db="EMBL/GenBank/DDBJ databases">
        <title>The complete genome sequence of the rumen bacterium Butyrivibrio hungatei MB2003.</title>
        <authorList>
            <person name="Palevich N."/>
            <person name="Kelly W.J."/>
            <person name="Leahy S.C."/>
            <person name="Altermann E."/>
            <person name="Rakonjac J."/>
            <person name="Attwood G.T."/>
        </authorList>
    </citation>
    <scope>NUCLEOTIDE SEQUENCE [LARGE SCALE GENOMIC DNA]</scope>
    <source>
        <strain evidence="2">MB2003</strain>
        <plasmid evidence="2">Plasmid pnp144</plasmid>
    </source>
</reference>
<dbReference type="AlphaFoldDB" id="A0A1D9P5M2"/>
<sequence length="83" mass="9046">MSFEHKKIEPAITKANDATEVTAQLSKAGIKYVTETVCEWTDSLTIAPTVDDIGNYIQSTLMKIGGYQVASVRKALMLGALLR</sequence>
<dbReference type="Proteomes" id="UP000179284">
    <property type="component" value="Plasmid pNP144"/>
</dbReference>
<name>A0A1D9P5M2_9FIRM</name>
<gene>
    <name evidence="1" type="ORF">bhn_II071</name>
</gene>
<protein>
    <submittedName>
        <fullName evidence="1">Uncharacterized protein</fullName>
    </submittedName>
</protein>
<dbReference type="EMBL" id="CP017832">
    <property type="protein sequence ID" value="AOZ97870.1"/>
    <property type="molecule type" value="Genomic_DNA"/>
</dbReference>
<keyword evidence="2" id="KW-1185">Reference proteome</keyword>
<keyword evidence="1" id="KW-0614">Plasmid</keyword>
<geneLocation type="plasmid" evidence="2">
    <name>pnp144</name>
</geneLocation>
<evidence type="ECO:0000313" key="2">
    <source>
        <dbReference type="Proteomes" id="UP000179284"/>
    </source>
</evidence>
<proteinExistence type="predicted"/>
<accession>A0A1D9P5M2</accession>
<organism evidence="1 2">
    <name type="scientific">Butyrivibrio hungatei</name>
    <dbReference type="NCBI Taxonomy" id="185008"/>
    <lineage>
        <taxon>Bacteria</taxon>
        <taxon>Bacillati</taxon>
        <taxon>Bacillota</taxon>
        <taxon>Clostridia</taxon>
        <taxon>Lachnospirales</taxon>
        <taxon>Lachnospiraceae</taxon>
        <taxon>Butyrivibrio</taxon>
    </lineage>
</organism>
<evidence type="ECO:0000313" key="1">
    <source>
        <dbReference type="EMBL" id="AOZ97870.1"/>
    </source>
</evidence>
<dbReference type="KEGG" id="bhu:bhn_II071"/>